<organism evidence="2 3">
    <name type="scientific">Lysinibacillus macroides</name>
    <dbReference type="NCBI Taxonomy" id="33935"/>
    <lineage>
        <taxon>Bacteria</taxon>
        <taxon>Bacillati</taxon>
        <taxon>Bacillota</taxon>
        <taxon>Bacilli</taxon>
        <taxon>Bacillales</taxon>
        <taxon>Bacillaceae</taxon>
        <taxon>Lysinibacillus</taxon>
    </lineage>
</organism>
<dbReference type="InterPro" id="IPR050177">
    <property type="entry name" value="Lipid_A_modif_metabolic_enz"/>
</dbReference>
<dbReference type="PATRIC" id="fig|33935.3.peg.1325"/>
<dbReference type="RefSeq" id="WP_053994664.1">
    <property type="nucleotide sequence ID" value="NZ_CP065643.1"/>
</dbReference>
<dbReference type="STRING" id="33935.ADM90_09165"/>
<dbReference type="AlphaFoldDB" id="A0A0N0CWP0"/>
<keyword evidence="3" id="KW-1185">Reference proteome</keyword>
<dbReference type="Proteomes" id="UP000037977">
    <property type="component" value="Unassembled WGS sequence"/>
</dbReference>
<dbReference type="PANTHER" id="PTHR43245">
    <property type="entry name" value="BIFUNCTIONAL POLYMYXIN RESISTANCE PROTEIN ARNA"/>
    <property type="match status" value="1"/>
</dbReference>
<name>A0A0N0CWP0_9BACI</name>
<sequence>MRNEHVVVGTGPLGLAIIDELLKQGKEVIAVNRSGQAVSEKVSFKQCDVTNYEQISAILKNAVVVYHCVGLPYAEWQRTLPTIMANLIAAAEEHHVKIVYADNLYAYGPQKEPFHEKMTYQSIGIKTRVRAEVANMLMTAIKYRKITATIGRGSDFYGPNVRNAMLGQRVFQHLLEGKPVELIGNPNQLHAHIYIKDFARGLVMLGDEPKADGEVWHIPHPTPMSTRQLVEEIADHLEIKPTYRIANKLVLTMMGMFNPVMKEFKEILYQNTQNFIVDSNKFTAYFPFQPTPYKQAIMETCEWYKQQNDIS</sequence>
<proteinExistence type="predicted"/>
<dbReference type="PANTHER" id="PTHR43245:SF13">
    <property type="entry name" value="UDP-D-APIOSE_UDP-D-XYLOSE SYNTHASE 2"/>
    <property type="match status" value="1"/>
</dbReference>
<dbReference type="InterPro" id="IPR001509">
    <property type="entry name" value="Epimerase_deHydtase"/>
</dbReference>
<protein>
    <recommendedName>
        <fullName evidence="1">NAD-dependent epimerase/dehydratase domain-containing protein</fullName>
    </recommendedName>
</protein>
<gene>
    <name evidence="2" type="ORF">ADM90_09165</name>
</gene>
<dbReference type="InterPro" id="IPR036291">
    <property type="entry name" value="NAD(P)-bd_dom_sf"/>
</dbReference>
<dbReference type="EMBL" id="LGCI01000005">
    <property type="protein sequence ID" value="KOY83421.1"/>
    <property type="molecule type" value="Genomic_DNA"/>
</dbReference>
<evidence type="ECO:0000313" key="2">
    <source>
        <dbReference type="EMBL" id="KOY83421.1"/>
    </source>
</evidence>
<evidence type="ECO:0000313" key="3">
    <source>
        <dbReference type="Proteomes" id="UP000037977"/>
    </source>
</evidence>
<accession>A0A0N0CWP0</accession>
<dbReference type="SUPFAM" id="SSF51735">
    <property type="entry name" value="NAD(P)-binding Rossmann-fold domains"/>
    <property type="match status" value="1"/>
</dbReference>
<dbReference type="Pfam" id="PF01370">
    <property type="entry name" value="Epimerase"/>
    <property type="match status" value="1"/>
</dbReference>
<feature type="domain" description="NAD-dependent epimerase/dehydratase" evidence="1">
    <location>
        <begin position="9"/>
        <end position="216"/>
    </location>
</feature>
<dbReference type="Gene3D" id="3.40.50.720">
    <property type="entry name" value="NAD(P)-binding Rossmann-like Domain"/>
    <property type="match status" value="1"/>
</dbReference>
<evidence type="ECO:0000259" key="1">
    <source>
        <dbReference type="Pfam" id="PF01370"/>
    </source>
</evidence>
<comment type="caution">
    <text evidence="2">The sequence shown here is derived from an EMBL/GenBank/DDBJ whole genome shotgun (WGS) entry which is preliminary data.</text>
</comment>
<dbReference type="OrthoDB" id="112777at2"/>
<reference evidence="2 3" key="1">
    <citation type="submission" date="2015-07" db="EMBL/GenBank/DDBJ databases">
        <title>Genome sequencing project for genomic taxonomy and phylogenomics of Bacillus-like bacteria.</title>
        <authorList>
            <person name="Liu B."/>
            <person name="Wang J."/>
            <person name="Zhu Y."/>
            <person name="Liu G."/>
            <person name="Chen Q."/>
            <person name="Chen Z."/>
            <person name="Che J."/>
            <person name="Ge C."/>
            <person name="Shi H."/>
            <person name="Pan Z."/>
            <person name="Liu X."/>
        </authorList>
    </citation>
    <scope>NUCLEOTIDE SEQUENCE [LARGE SCALE GENOMIC DNA]</scope>
    <source>
        <strain evidence="2 3">DSM 54</strain>
    </source>
</reference>